<evidence type="ECO:0000313" key="3">
    <source>
        <dbReference type="Proteomes" id="UP001652445"/>
    </source>
</evidence>
<name>A0ABT2UQR2_9BACL</name>
<comment type="caution">
    <text evidence="2">The sequence shown here is derived from an EMBL/GenBank/DDBJ whole genome shotgun (WGS) entry which is preliminary data.</text>
</comment>
<evidence type="ECO:0000313" key="2">
    <source>
        <dbReference type="EMBL" id="MCU6797000.1"/>
    </source>
</evidence>
<proteinExistence type="predicted"/>
<evidence type="ECO:0000256" key="1">
    <source>
        <dbReference type="SAM" id="SignalP"/>
    </source>
</evidence>
<protein>
    <submittedName>
        <fullName evidence="2">Uncharacterized protein</fullName>
    </submittedName>
</protein>
<reference evidence="2 3" key="1">
    <citation type="submission" date="2022-09" db="EMBL/GenBank/DDBJ databases">
        <authorList>
            <person name="Han X.L."/>
            <person name="Wang Q."/>
            <person name="Lu T."/>
        </authorList>
    </citation>
    <scope>NUCLEOTIDE SEQUENCE [LARGE SCALE GENOMIC DNA]</scope>
    <source>
        <strain evidence="2 3">WQ 127069</strain>
    </source>
</reference>
<dbReference type="EMBL" id="JAOQIO010000111">
    <property type="protein sequence ID" value="MCU6797000.1"/>
    <property type="molecule type" value="Genomic_DNA"/>
</dbReference>
<accession>A0ABT2UQR2</accession>
<keyword evidence="3" id="KW-1185">Reference proteome</keyword>
<dbReference type="Proteomes" id="UP001652445">
    <property type="component" value="Unassembled WGS sequence"/>
</dbReference>
<sequence>MLLLLLTLSWLPQDALAADSNSTGMKLPQALNLKDKVTPVYDTIDGVELYEAAPQKVQVTGAEDGWDRKLLSTHDEAWFRIQTTDGDRWVHVQSPEMDDNDYQYIALAGSEHLYDQRSGGARSLGTISPQVVRSIYSDQGYYRIQTWMGYKWIHPEQPIFDDVNAEGSNSSGWSAQLRTITPIFNAPDLGSEVVGWLQPQWIQSKITLYKEWYYIDTWEGKRWVHTNTGYPKDLQKKDTRVTFKATVNVYEHPDRRARVLGTLAPQTVEAFEHGSGWHHIHSQWLGDVWIYQAAPDYDPDTYSLPAAIEPKLIPVDWTMVESVIGTRRSNYPFDLTAIVSNGEKTDPEAAFTSDQPATIHFNVKNVSPDQLTLDASTSFEIEIVRQSENDDGMKPQLVWSGTLEAPKGLFNSGSSAGITFNWDQKDAAGKQVPFGLYNVQIKLPMTISYMINNTTAIQQQEASSAILTHFPVRIGAP</sequence>
<feature type="signal peptide" evidence="1">
    <location>
        <begin position="1"/>
        <end position="17"/>
    </location>
</feature>
<gene>
    <name evidence="2" type="ORF">OB236_33215</name>
</gene>
<organism evidence="2 3">
    <name type="scientific">Paenibacillus baimaensis</name>
    <dbReference type="NCBI Taxonomy" id="2982185"/>
    <lineage>
        <taxon>Bacteria</taxon>
        <taxon>Bacillati</taxon>
        <taxon>Bacillota</taxon>
        <taxon>Bacilli</taxon>
        <taxon>Bacillales</taxon>
        <taxon>Paenibacillaceae</taxon>
        <taxon>Paenibacillus</taxon>
    </lineage>
</organism>
<keyword evidence="1" id="KW-0732">Signal</keyword>
<feature type="chain" id="PRO_5045525647" evidence="1">
    <location>
        <begin position="18"/>
        <end position="477"/>
    </location>
</feature>